<evidence type="ECO:0008006" key="3">
    <source>
        <dbReference type="Google" id="ProtNLM"/>
    </source>
</evidence>
<dbReference type="GO" id="GO:0016485">
    <property type="term" value="P:protein processing"/>
    <property type="evidence" value="ECO:0007669"/>
    <property type="project" value="TreeGrafter"/>
</dbReference>
<organism evidence="1 2">
    <name type="scientific">Desulfatitalea alkaliphila</name>
    <dbReference type="NCBI Taxonomy" id="2929485"/>
    <lineage>
        <taxon>Bacteria</taxon>
        <taxon>Pseudomonadati</taxon>
        <taxon>Thermodesulfobacteriota</taxon>
        <taxon>Desulfobacteria</taxon>
        <taxon>Desulfobacterales</taxon>
        <taxon>Desulfosarcinaceae</taxon>
        <taxon>Desulfatitalea</taxon>
    </lineage>
</organism>
<dbReference type="RefSeq" id="WP_246911852.1">
    <property type="nucleotide sequence ID" value="NZ_JALJRB010000020.1"/>
</dbReference>
<accession>A0AA41UR66</accession>
<dbReference type="PANTHER" id="PTHR30302">
    <property type="entry name" value="HYDROGENASE 1 MATURATION PROTEASE"/>
    <property type="match status" value="1"/>
</dbReference>
<dbReference type="GO" id="GO:0008047">
    <property type="term" value="F:enzyme activator activity"/>
    <property type="evidence" value="ECO:0007669"/>
    <property type="project" value="InterPro"/>
</dbReference>
<dbReference type="Gene3D" id="3.40.50.1450">
    <property type="entry name" value="HybD-like"/>
    <property type="match status" value="1"/>
</dbReference>
<dbReference type="EMBL" id="JALJRB010000020">
    <property type="protein sequence ID" value="MCJ8502048.1"/>
    <property type="molecule type" value="Genomic_DNA"/>
</dbReference>
<gene>
    <name evidence="1" type="ORF">MRX98_15805</name>
</gene>
<dbReference type="SUPFAM" id="SSF53163">
    <property type="entry name" value="HybD-like"/>
    <property type="match status" value="1"/>
</dbReference>
<sequence length="182" mass="19571">MKSNSALVAHGTRTASCWVIAWGNPHLGDGGVGACVAGRLKEQLGLNGSVSIVCKQYLDMALLQAVQMADHILFVDARHDPSDETIHWSVVEPNLNGWAMGSQHWDPAAFLGLLNILYQRQPSAWLVSVPGNRCDAGGRRPAERRTAEKAAVQILAWLSIHHLIPLVGLTAPPAGCLCKESP</sequence>
<dbReference type="PANTHER" id="PTHR30302:SF5">
    <property type="entry name" value="SLR1876 PROTEIN"/>
    <property type="match status" value="1"/>
</dbReference>
<dbReference type="InterPro" id="IPR000671">
    <property type="entry name" value="Peptidase_A31"/>
</dbReference>
<evidence type="ECO:0000313" key="1">
    <source>
        <dbReference type="EMBL" id="MCJ8502048.1"/>
    </source>
</evidence>
<comment type="caution">
    <text evidence="1">The sequence shown here is derived from an EMBL/GenBank/DDBJ whole genome shotgun (WGS) entry which is preliminary data.</text>
</comment>
<dbReference type="Proteomes" id="UP001165427">
    <property type="component" value="Unassembled WGS sequence"/>
</dbReference>
<name>A0AA41UR66_9BACT</name>
<dbReference type="InterPro" id="IPR023430">
    <property type="entry name" value="Pept_HybD-like_dom_sf"/>
</dbReference>
<dbReference type="GO" id="GO:0004175">
    <property type="term" value="F:endopeptidase activity"/>
    <property type="evidence" value="ECO:0007669"/>
    <property type="project" value="TreeGrafter"/>
</dbReference>
<reference evidence="1" key="1">
    <citation type="submission" date="2022-04" db="EMBL/GenBank/DDBJ databases">
        <title>Desulfatitalea alkaliphila sp. nov., a novel anaerobic sulfate-reducing bacterium isolated from terrestrial mud volcano, Taman Peninsula, Russia.</title>
        <authorList>
            <person name="Khomyakova M.A."/>
            <person name="Merkel A.Y."/>
            <person name="Slobodkin A.I."/>
        </authorList>
    </citation>
    <scope>NUCLEOTIDE SEQUENCE</scope>
    <source>
        <strain evidence="1">M08but</strain>
    </source>
</reference>
<keyword evidence="2" id="KW-1185">Reference proteome</keyword>
<evidence type="ECO:0000313" key="2">
    <source>
        <dbReference type="Proteomes" id="UP001165427"/>
    </source>
</evidence>
<protein>
    <recommendedName>
        <fullName evidence="3">Hydrogenase maturation protease</fullName>
    </recommendedName>
</protein>
<dbReference type="AlphaFoldDB" id="A0AA41UR66"/>
<proteinExistence type="predicted"/>